<accession>A0A4X1SK24</accession>
<keyword evidence="4" id="KW-0732">Signal</keyword>
<dbReference type="KEGG" id="ssc:100738047"/>
<evidence type="ECO:0000256" key="11">
    <source>
        <dbReference type="ARBA" id="ARBA00059754"/>
    </source>
</evidence>
<evidence type="ECO:0000256" key="15">
    <source>
        <dbReference type="SAM" id="MobiDB-lite"/>
    </source>
</evidence>
<dbReference type="InterPro" id="IPR036179">
    <property type="entry name" value="Ig-like_dom_sf"/>
</dbReference>
<evidence type="ECO:0000256" key="8">
    <source>
        <dbReference type="ARBA" id="ARBA00023170"/>
    </source>
</evidence>
<keyword evidence="6 16" id="KW-0472">Membrane</keyword>
<dbReference type="CTD" id="79865"/>
<evidence type="ECO:0000256" key="3">
    <source>
        <dbReference type="ARBA" id="ARBA00022692"/>
    </source>
</evidence>
<feature type="region of interest" description="Disordered" evidence="15">
    <location>
        <begin position="427"/>
        <end position="452"/>
    </location>
</feature>
<dbReference type="PANTHER" id="PTHR16423">
    <property type="entry name" value="TREM-LIKE TRANSCRIPT PROTEIN"/>
    <property type="match status" value="1"/>
</dbReference>
<dbReference type="Pfam" id="PF07686">
    <property type="entry name" value="V-set"/>
    <property type="match status" value="1"/>
</dbReference>
<keyword evidence="2" id="KW-1003">Cell membrane</keyword>
<dbReference type="FunFam" id="2.60.40.10:FF:001672">
    <property type="entry name" value="Triggering receptor expressed on myeloid cells like 2"/>
    <property type="match status" value="1"/>
</dbReference>
<dbReference type="Proteomes" id="UP000314985">
    <property type="component" value="Chromosome 7"/>
</dbReference>
<evidence type="ECO:0000256" key="1">
    <source>
        <dbReference type="ARBA" id="ARBA00004251"/>
    </source>
</evidence>
<evidence type="ECO:0000256" key="4">
    <source>
        <dbReference type="ARBA" id="ARBA00022729"/>
    </source>
</evidence>
<feature type="compositionally biased region" description="Low complexity" evidence="15">
    <location>
        <begin position="314"/>
        <end position="329"/>
    </location>
</feature>
<evidence type="ECO:0000256" key="6">
    <source>
        <dbReference type="ARBA" id="ARBA00023136"/>
    </source>
</evidence>
<feature type="compositionally biased region" description="Low complexity" evidence="15">
    <location>
        <begin position="342"/>
        <end position="362"/>
    </location>
</feature>
<evidence type="ECO:0000313" key="19">
    <source>
        <dbReference type="Proteomes" id="UP000314985"/>
    </source>
</evidence>
<evidence type="ECO:0000256" key="12">
    <source>
        <dbReference type="ARBA" id="ARBA00066031"/>
    </source>
</evidence>
<feature type="region of interest" description="Disordered" evidence="15">
    <location>
        <begin position="314"/>
        <end position="384"/>
    </location>
</feature>
<sequence>MAVFRQGAIPIGPDSRRAAKEGEGSSDPERPPCAGRPQTGWSSHTCPEFRGRGGNGSSTALLKALRAPAVCWSQWVPQLTHFPKWATSLLEPQAFPGRPEWHVQPRPGALALDPCPVRGWCLSSLHGAMVSTFLLLPLLLLWLQGPFSGVSLERVFSKVHHFEGETLSVQCSYKGRKHHVEGKVWCKVRRKKCETGFPRAGVQGPRYLLQDDTRAKVVTITMAALRRQDSGRYWCMRNSSGTLYPLMSFLLEVSPASTTKRNTPLTKLATVLKSGTVIPTGPIPTSGPESPFTTSVPVLTAGFLTLARLLPSPTGTVRRTSVTGTSPSTLEPRGTTGSQTVTASPSSARAPSAGPASTSTEAGCLPTGLPATTSRPRLNRLSPRSRHQDSYPIVLLGVLALLPVPVMLIMVYGFWKKRHMGSYSISRGPARSWRHPPARLESPQKPIWSEAI</sequence>
<comment type="subcellular location">
    <subcellularLocation>
        <location evidence="1">Cell membrane</location>
        <topology evidence="1">Single-pass type I membrane protein</topology>
    </subcellularLocation>
</comment>
<dbReference type="RefSeq" id="XP_020954328.1">
    <property type="nucleotide sequence ID" value="XM_021098669.1"/>
</dbReference>
<keyword evidence="10" id="KW-0393">Immunoglobulin domain</keyword>
<evidence type="ECO:0000259" key="17">
    <source>
        <dbReference type="Pfam" id="PF07686"/>
    </source>
</evidence>
<protein>
    <recommendedName>
        <fullName evidence="13">Trem-like transcript 2 protein</fullName>
    </recommendedName>
    <alternativeName>
        <fullName evidence="14">Triggering receptor expressed on myeloid cells-like protein 2</fullName>
    </alternativeName>
</protein>
<dbReference type="InterPro" id="IPR013106">
    <property type="entry name" value="Ig_V-set"/>
</dbReference>
<dbReference type="AlphaFoldDB" id="A0A4X1SK24"/>
<feature type="domain" description="Immunoglobulin V-set" evidence="17">
    <location>
        <begin position="161"/>
        <end position="244"/>
    </location>
</feature>
<reference evidence="18 19" key="1">
    <citation type="submission" date="2017-08" db="EMBL/GenBank/DDBJ databases">
        <title>USMARCv1.0.</title>
        <authorList>
            <person name="Hannum G.I."/>
            <person name="Koren S."/>
            <person name="Schroeder S.G."/>
            <person name="Chin S.C."/>
            <person name="Nonneman D.J."/>
            <person name="Becker S.A."/>
            <person name="Rosen B.D."/>
            <person name="Bickhart D.M."/>
            <person name="Putnam N.H."/>
            <person name="Green R.E."/>
            <person name="Tuggle C.K."/>
            <person name="Liu H."/>
            <person name="Rohrer G.A."/>
            <person name="Warr A."/>
            <person name="Hall R."/>
            <person name="Kim K."/>
            <person name="Hume D.A."/>
            <person name="Talbot R."/>
            <person name="Chow W."/>
            <person name="Howe K."/>
            <person name="Schwartz A.S."/>
            <person name="Watson M."/>
            <person name="Archibald A.L."/>
            <person name="Phillippy A.M."/>
            <person name="Smith T.P.L."/>
        </authorList>
    </citation>
    <scope>NUCLEOTIDE SEQUENCE [LARGE SCALE GENOMIC DNA]</scope>
</reference>
<dbReference type="GeneID" id="100738047"/>
<evidence type="ECO:0000256" key="5">
    <source>
        <dbReference type="ARBA" id="ARBA00022989"/>
    </source>
</evidence>
<keyword evidence="3 16" id="KW-0812">Transmembrane</keyword>
<comment type="subunit">
    <text evidence="12">Interacts with CD276 and this interaction enhances T-cell activation.</text>
</comment>
<dbReference type="Ensembl" id="ENSSSCT00070003371.1">
    <property type="protein sequence ID" value="ENSSSCP00070002792.1"/>
    <property type="gene ID" value="ENSSSCG00070001808.1"/>
</dbReference>
<evidence type="ECO:0000313" key="18">
    <source>
        <dbReference type="Ensembl" id="ENSSSCP00070002792.1"/>
    </source>
</evidence>
<keyword evidence="8" id="KW-0675">Receptor</keyword>
<organism evidence="18 19">
    <name type="scientific">Sus scrofa</name>
    <name type="common">Pig</name>
    <dbReference type="NCBI Taxonomy" id="9823"/>
    <lineage>
        <taxon>Eukaryota</taxon>
        <taxon>Metazoa</taxon>
        <taxon>Chordata</taxon>
        <taxon>Craniata</taxon>
        <taxon>Vertebrata</taxon>
        <taxon>Euteleostomi</taxon>
        <taxon>Mammalia</taxon>
        <taxon>Eutheria</taxon>
        <taxon>Laurasiatheria</taxon>
        <taxon>Artiodactyla</taxon>
        <taxon>Suina</taxon>
        <taxon>Suidae</taxon>
        <taxon>Sus</taxon>
    </lineage>
</organism>
<evidence type="ECO:0000256" key="7">
    <source>
        <dbReference type="ARBA" id="ARBA00023157"/>
    </source>
</evidence>
<feature type="compositionally biased region" description="Basic and acidic residues" evidence="15">
    <location>
        <begin position="14"/>
        <end position="30"/>
    </location>
</feature>
<dbReference type="PANTHER" id="PTHR16423:SF3">
    <property type="entry name" value="TREM-LIKE TRANSCRIPT 2 PROTEIN"/>
    <property type="match status" value="1"/>
</dbReference>
<dbReference type="InterPro" id="IPR052314">
    <property type="entry name" value="Immune_rcpt_domain"/>
</dbReference>
<evidence type="ECO:0000256" key="16">
    <source>
        <dbReference type="SAM" id="Phobius"/>
    </source>
</evidence>
<evidence type="ECO:0000256" key="14">
    <source>
        <dbReference type="ARBA" id="ARBA00082751"/>
    </source>
</evidence>
<dbReference type="OrthoDB" id="8920197at2759"/>
<evidence type="ECO:0000256" key="13">
    <source>
        <dbReference type="ARBA" id="ARBA00071543"/>
    </source>
</evidence>
<feature type="transmembrane region" description="Helical" evidence="16">
    <location>
        <begin position="391"/>
        <end position="415"/>
    </location>
</feature>
<dbReference type="InterPro" id="IPR013783">
    <property type="entry name" value="Ig-like_fold"/>
</dbReference>
<evidence type="ECO:0000256" key="10">
    <source>
        <dbReference type="ARBA" id="ARBA00023319"/>
    </source>
</evidence>
<evidence type="ECO:0000256" key="9">
    <source>
        <dbReference type="ARBA" id="ARBA00023180"/>
    </source>
</evidence>
<keyword evidence="7" id="KW-1015">Disulfide bond</keyword>
<feature type="region of interest" description="Disordered" evidence="15">
    <location>
        <begin position="1"/>
        <end position="49"/>
    </location>
</feature>
<dbReference type="CDD" id="cd05716">
    <property type="entry name" value="IgV_pIgR_like"/>
    <property type="match status" value="1"/>
</dbReference>
<gene>
    <name evidence="18" type="primary">TREML2</name>
</gene>
<proteinExistence type="predicted"/>
<evidence type="ECO:0000256" key="2">
    <source>
        <dbReference type="ARBA" id="ARBA00022475"/>
    </source>
</evidence>
<dbReference type="SUPFAM" id="SSF48726">
    <property type="entry name" value="Immunoglobulin"/>
    <property type="match status" value="1"/>
</dbReference>
<dbReference type="GO" id="GO:0005886">
    <property type="term" value="C:plasma membrane"/>
    <property type="evidence" value="ECO:0007669"/>
    <property type="project" value="UniProtKB-SubCell"/>
</dbReference>
<name>A0A4X1SK24_PIG</name>
<keyword evidence="5 16" id="KW-1133">Transmembrane helix</keyword>
<dbReference type="Gene3D" id="2.60.40.10">
    <property type="entry name" value="Immunoglobulins"/>
    <property type="match status" value="1"/>
</dbReference>
<reference evidence="18" key="2">
    <citation type="submission" date="2025-08" db="UniProtKB">
        <authorList>
            <consortium name="Ensembl"/>
        </authorList>
    </citation>
    <scope>IDENTIFICATION</scope>
</reference>
<comment type="function">
    <text evidence="11">Cell surface receptor that may play a role in the innate and adaptive immune response. Acts as a counter-receptor for CD276 and interaction with CD276 on T-cells enhances T-cell activation.</text>
</comment>
<keyword evidence="9" id="KW-0325">Glycoprotein</keyword>